<gene>
    <name evidence="1" type="ORF">ColSpa_12789</name>
</gene>
<evidence type="ECO:0000313" key="1">
    <source>
        <dbReference type="EMBL" id="GKT52608.1"/>
    </source>
</evidence>
<reference evidence="1 2" key="1">
    <citation type="submission" date="2022-03" db="EMBL/GenBank/DDBJ databases">
        <title>Genome data of Colletotrichum spp.</title>
        <authorList>
            <person name="Utami Y.D."/>
            <person name="Hiruma K."/>
        </authorList>
    </citation>
    <scope>NUCLEOTIDE SEQUENCE [LARGE SCALE GENOMIC DNA]</scope>
    <source>
        <strain evidence="1 2">MAFF 239500</strain>
    </source>
</reference>
<dbReference type="EMBL" id="BQXU01000073">
    <property type="protein sequence ID" value="GKT52608.1"/>
    <property type="molecule type" value="Genomic_DNA"/>
</dbReference>
<sequence length="149" mass="17195">MMIQYFYNLNYCKVMPDSNSDPSHDDLCQTTEEHSNAGDISDILLHAKAYAIAEKYAIDDLKSLARTKFETTAQRSWDTDDFLDAIDEAYTSTLDSDRGLRDIVLKVFAEHKELLDREQVKVLLRKLGSLTYDLVMYYHQKGKSDVGWQ</sequence>
<name>A0AA37UTV4_9PEZI</name>
<proteinExistence type="predicted"/>
<dbReference type="PANTHER" id="PTHR47843">
    <property type="entry name" value="BTB DOMAIN-CONTAINING PROTEIN-RELATED"/>
    <property type="match status" value="1"/>
</dbReference>
<keyword evidence="2" id="KW-1185">Reference proteome</keyword>
<organism evidence="1 2">
    <name type="scientific">Colletotrichum spaethianum</name>
    <dbReference type="NCBI Taxonomy" id="700344"/>
    <lineage>
        <taxon>Eukaryota</taxon>
        <taxon>Fungi</taxon>
        <taxon>Dikarya</taxon>
        <taxon>Ascomycota</taxon>
        <taxon>Pezizomycotina</taxon>
        <taxon>Sordariomycetes</taxon>
        <taxon>Hypocreomycetidae</taxon>
        <taxon>Glomerellales</taxon>
        <taxon>Glomerellaceae</taxon>
        <taxon>Colletotrichum</taxon>
        <taxon>Colletotrichum spaethianum species complex</taxon>
    </lineage>
</organism>
<dbReference type="PANTHER" id="PTHR47843:SF5">
    <property type="entry name" value="BTB_POZ DOMAIN PROTEIN"/>
    <property type="match status" value="1"/>
</dbReference>
<comment type="caution">
    <text evidence="1">The sequence shown here is derived from an EMBL/GenBank/DDBJ whole genome shotgun (WGS) entry which is preliminary data.</text>
</comment>
<protein>
    <submittedName>
        <fullName evidence="1">Uncharacterized protein</fullName>
    </submittedName>
</protein>
<dbReference type="RefSeq" id="XP_049134958.1">
    <property type="nucleotide sequence ID" value="XM_049279001.1"/>
</dbReference>
<dbReference type="GeneID" id="73333591"/>
<accession>A0AA37UTV4</accession>
<dbReference type="Proteomes" id="UP001055115">
    <property type="component" value="Unassembled WGS sequence"/>
</dbReference>
<dbReference type="AlphaFoldDB" id="A0AA37UTV4"/>
<evidence type="ECO:0000313" key="2">
    <source>
        <dbReference type="Proteomes" id="UP001055115"/>
    </source>
</evidence>